<dbReference type="PANTHER" id="PTHR33395">
    <property type="entry name" value="TRANSCRIPTASE, PUTATIVE-RELATED-RELATED"/>
    <property type="match status" value="1"/>
</dbReference>
<dbReference type="InterPro" id="IPR005135">
    <property type="entry name" value="Endo/exonuclease/phosphatase"/>
</dbReference>
<keyword evidence="2" id="KW-0548">Nucleotidyltransferase</keyword>
<evidence type="ECO:0000313" key="2">
    <source>
        <dbReference type="EMBL" id="JAR90900.1"/>
    </source>
</evidence>
<dbReference type="InterPro" id="IPR036691">
    <property type="entry name" value="Endo/exonu/phosph_ase_sf"/>
</dbReference>
<name>A0A147BJE0_IXORI</name>
<keyword evidence="2" id="KW-0695">RNA-directed DNA polymerase</keyword>
<dbReference type="GO" id="GO:0061343">
    <property type="term" value="P:cell adhesion involved in heart morphogenesis"/>
    <property type="evidence" value="ECO:0007669"/>
    <property type="project" value="TreeGrafter"/>
</dbReference>
<protein>
    <submittedName>
        <fullName evidence="2">Putative rna-directed dna polymerase from mobile element jockey-like protein</fullName>
    </submittedName>
</protein>
<dbReference type="PROSITE" id="PS50878">
    <property type="entry name" value="RT_POL"/>
    <property type="match status" value="1"/>
</dbReference>
<dbReference type="SUPFAM" id="SSF56672">
    <property type="entry name" value="DNA/RNA polymerases"/>
    <property type="match status" value="1"/>
</dbReference>
<dbReference type="InterPro" id="IPR000477">
    <property type="entry name" value="RT_dom"/>
</dbReference>
<evidence type="ECO:0000259" key="1">
    <source>
        <dbReference type="PROSITE" id="PS50878"/>
    </source>
</evidence>
<dbReference type="GO" id="GO:0003964">
    <property type="term" value="F:RNA-directed DNA polymerase activity"/>
    <property type="evidence" value="ECO:0007669"/>
    <property type="project" value="UniProtKB-KW"/>
</dbReference>
<feature type="non-terminal residue" evidence="2">
    <location>
        <position position="1"/>
    </location>
</feature>
<dbReference type="AlphaFoldDB" id="A0A147BJE0"/>
<sequence>TSIEIVWVCLQCSFRSVLVGVCYRPPDSSPSFSSLLHDELSLLSTKYPTYPILLFGDFNFPCINWNDPTPVCSKNSSVCQQFIDVVLDFNLSQIVSLPTRVSPSCSNILDLVLTSHPELFPTPLVFLDGISDHKSIHSYIKVETTKIVRSGKKILLYDKGNYEEINRALCDYFSFFLINFDSRDVNENWNLFKNKLDELVNIHIPFKYLRPSSTKPWFNRQLRSLCNKKKRLFRAAKRDDTPESWYKYKNSEHNYKMKLRECKTVYSQQTLPSILLNNPRRFWSIVNSKDHSLPKIFSDLGDVVPDDQCASMFNDVFCNVFTPISTDCLPGRVPADYFPMDPVFVEFNGVSQIINSLKVSSSSGVDNINTKILRNTSLSCSLFLTKIFQQSLESGMVPGDWKIGKVIPVHKSGSKSSLLNYRPISLTCIPSKIMEHIIFTHLFDFLENNSFFSNAQHGFRRNFSCETQLLFLTNDLHLNLDSGYPTSAVFLDFAKAFDKVPHNLLLLKLSMLKIDPNILKWIESFLLQRRQFVYANHTKSSLCSVSSGVPQETVLGPLLFLIYINDLPLNISSTVRLFPDDCVIYRKIISTDNIVTLQDNISKISEWCNTWRMSLNPNKCQCMCFSRSLSITYPVLLLNSVPIDYTNQYKYLGLHLTPNLSWHTHIKTIISSANRSLGYIRRNFRSSPENLKRILYTTIVRPKLEYASSIWHPHQKNLTDSIESVQNRAARFIFNDYSRTSSVSSMKSRLKLSLLSSRRRISRLSLLHKVFYTPFLKMSLLNPPTYISSRLDHSCKIARPKSSSQAHQHSLIPEAIVDWNDLPDAIVTIPHSKQFRLALQNHFLY</sequence>
<proteinExistence type="predicted"/>
<dbReference type="PANTHER" id="PTHR33395:SF22">
    <property type="entry name" value="REVERSE TRANSCRIPTASE DOMAIN-CONTAINING PROTEIN"/>
    <property type="match status" value="1"/>
</dbReference>
<feature type="domain" description="Reverse transcriptase" evidence="1">
    <location>
        <begin position="390"/>
        <end position="656"/>
    </location>
</feature>
<dbReference type="Pfam" id="PF14529">
    <property type="entry name" value="Exo_endo_phos_2"/>
    <property type="match status" value="1"/>
</dbReference>
<dbReference type="Pfam" id="PF00078">
    <property type="entry name" value="RVT_1"/>
    <property type="match status" value="1"/>
</dbReference>
<dbReference type="Gene3D" id="3.60.10.10">
    <property type="entry name" value="Endonuclease/exonuclease/phosphatase"/>
    <property type="match status" value="1"/>
</dbReference>
<dbReference type="SUPFAM" id="SSF56219">
    <property type="entry name" value="DNase I-like"/>
    <property type="match status" value="1"/>
</dbReference>
<keyword evidence="2" id="KW-0808">Transferase</keyword>
<dbReference type="EMBL" id="GEGO01004504">
    <property type="protein sequence ID" value="JAR90900.1"/>
    <property type="molecule type" value="Transcribed_RNA"/>
</dbReference>
<dbReference type="CDD" id="cd01650">
    <property type="entry name" value="RT_nLTR_like"/>
    <property type="match status" value="1"/>
</dbReference>
<dbReference type="GO" id="GO:0007508">
    <property type="term" value="P:larval heart development"/>
    <property type="evidence" value="ECO:0007669"/>
    <property type="project" value="TreeGrafter"/>
</dbReference>
<organism evidence="2">
    <name type="scientific">Ixodes ricinus</name>
    <name type="common">Common tick</name>
    <name type="synonym">Acarus ricinus</name>
    <dbReference type="NCBI Taxonomy" id="34613"/>
    <lineage>
        <taxon>Eukaryota</taxon>
        <taxon>Metazoa</taxon>
        <taxon>Ecdysozoa</taxon>
        <taxon>Arthropoda</taxon>
        <taxon>Chelicerata</taxon>
        <taxon>Arachnida</taxon>
        <taxon>Acari</taxon>
        <taxon>Parasitiformes</taxon>
        <taxon>Ixodida</taxon>
        <taxon>Ixodoidea</taxon>
        <taxon>Ixodidae</taxon>
        <taxon>Ixodinae</taxon>
        <taxon>Ixodes</taxon>
    </lineage>
</organism>
<dbReference type="PRINTS" id="PR01345">
    <property type="entry name" value="CERVTRCPTASE"/>
</dbReference>
<accession>A0A147BJE0</accession>
<dbReference type="GO" id="GO:0031012">
    <property type="term" value="C:extracellular matrix"/>
    <property type="evidence" value="ECO:0007669"/>
    <property type="project" value="TreeGrafter"/>
</dbReference>
<dbReference type="InterPro" id="IPR043502">
    <property type="entry name" value="DNA/RNA_pol_sf"/>
</dbReference>
<reference evidence="2" key="1">
    <citation type="journal article" date="2018" name="PLoS Negl. Trop. Dis.">
        <title>Sialome diversity of ticks revealed by RNAseq of single tick salivary glands.</title>
        <authorList>
            <person name="Perner J."/>
            <person name="Kropackova S."/>
            <person name="Kopacek P."/>
            <person name="Ribeiro J.M."/>
        </authorList>
    </citation>
    <scope>NUCLEOTIDE SEQUENCE</scope>
    <source>
        <strain evidence="2">Siblings of single egg batch collected in Ceske Budejovice</strain>
        <tissue evidence="2">Salivary glands</tissue>
    </source>
</reference>